<keyword evidence="2" id="KW-1185">Reference proteome</keyword>
<dbReference type="CDD" id="cd05403">
    <property type="entry name" value="NT_KNTase_like"/>
    <property type="match status" value="1"/>
</dbReference>
<geneLocation type="plasmid" evidence="1">
    <name>unnamed</name>
</geneLocation>
<gene>
    <name evidence="1" type="ORF">GN277_28545</name>
</gene>
<organism evidence="1 2">
    <name type="scientific">Sporofaciens musculi</name>
    <dbReference type="NCBI Taxonomy" id="2681861"/>
    <lineage>
        <taxon>Bacteria</taxon>
        <taxon>Bacillati</taxon>
        <taxon>Bacillota</taxon>
        <taxon>Clostridia</taxon>
        <taxon>Lachnospirales</taxon>
        <taxon>Lachnospiraceae</taxon>
        <taxon>Sporofaciens</taxon>
    </lineage>
</organism>
<protein>
    <recommendedName>
        <fullName evidence="3">Polymerase beta nucleotidyltransferase domain-containing protein</fullName>
    </recommendedName>
</protein>
<comment type="caution">
    <text evidence="1">The sequence shown here is derived from an EMBL/GenBank/DDBJ whole genome shotgun (WGS) entry which is preliminary data.</text>
</comment>
<dbReference type="EMBL" id="WUQX01000003">
    <property type="protein sequence ID" value="MXP79110.1"/>
    <property type="molecule type" value="Genomic_DNA"/>
</dbReference>
<sequence length="361" mass="41194">MSIAVNEKLVTWIEEKVKSEYADDISLALLYGSFVNGTANSRSDIDCYFIPRTERGYRLAGTFMIAGVGYDIFPMDWERVRNIANLEEGLLPLVGDVKVLYSSSEEDLGRFRGLQVQMKDNLADKQKSQTAARKRAESAYKLYQDMCKPNPLVEIRKLAGHIIMQLADAAAIYNNDYFHCGLKMQFQDLLKLQKEKDIPIRICEEYLHTVQAKTAEESIRHSYGMLCTVGEYIGVSFSEDLSKDHAESGETTEVKDSALLAGLYEEISSTFNKIYVCCETNNYILAYLSAVCLQRELDDAHREYGSEKYDILSFYEWDDLQKMNLAVKAAEDHLVRFIVGSGGVIKRYSTFEEFQRSAWAW</sequence>
<name>A0A7X3MMK3_9FIRM</name>
<proteinExistence type="predicted"/>
<reference evidence="1 2" key="1">
    <citation type="submission" date="2019-12" db="EMBL/GenBank/DDBJ databases">
        <title>Sporaefaciens musculi gen. nov., sp. nov., a novel bacterium isolated from the caecum of an obese mouse.</title>
        <authorList>
            <person name="Rasmussen T.S."/>
            <person name="Streidl T."/>
            <person name="Hitch T.C.A."/>
            <person name="Wortmann E."/>
            <person name="Deptula P."/>
            <person name="Hansen M."/>
            <person name="Nielsen D.S."/>
            <person name="Clavel T."/>
            <person name="Vogensen F.K."/>
        </authorList>
    </citation>
    <scope>NUCLEOTIDE SEQUENCE [LARGE SCALE GENOMIC DNA]</scope>
    <source>
        <strain evidence="1 2">WCA-9-b2</strain>
        <plasmid evidence="1">unnamed</plasmid>
    </source>
</reference>
<dbReference type="Proteomes" id="UP000460412">
    <property type="component" value="Unassembled WGS sequence"/>
</dbReference>
<evidence type="ECO:0008006" key="3">
    <source>
        <dbReference type="Google" id="ProtNLM"/>
    </source>
</evidence>
<dbReference type="Gene3D" id="3.30.460.10">
    <property type="entry name" value="Beta Polymerase, domain 2"/>
    <property type="match status" value="1"/>
</dbReference>
<evidence type="ECO:0000313" key="2">
    <source>
        <dbReference type="Proteomes" id="UP000460412"/>
    </source>
</evidence>
<dbReference type="SUPFAM" id="SSF81301">
    <property type="entry name" value="Nucleotidyltransferase"/>
    <property type="match status" value="1"/>
</dbReference>
<evidence type="ECO:0000313" key="1">
    <source>
        <dbReference type="EMBL" id="MXP79110.1"/>
    </source>
</evidence>
<dbReference type="AlphaFoldDB" id="A0A7X3MMK3"/>
<accession>A0A7X3MMK3</accession>
<dbReference type="InterPro" id="IPR043519">
    <property type="entry name" value="NT_sf"/>
</dbReference>
<dbReference type="RefSeq" id="WP_159757741.1">
    <property type="nucleotide sequence ID" value="NZ_WUQX01000003.1"/>
</dbReference>
<keyword evidence="1" id="KW-0614">Plasmid</keyword>